<evidence type="ECO:0000313" key="3">
    <source>
        <dbReference type="Proteomes" id="UP001239909"/>
    </source>
</evidence>
<evidence type="ECO:0000313" key="2">
    <source>
        <dbReference type="EMBL" id="GMG83054.1"/>
    </source>
</evidence>
<keyword evidence="3" id="KW-1185">Reference proteome</keyword>
<dbReference type="PROSITE" id="PS51186">
    <property type="entry name" value="GNAT"/>
    <property type="match status" value="1"/>
</dbReference>
<dbReference type="Pfam" id="PF13508">
    <property type="entry name" value="Acetyltransf_7"/>
    <property type="match status" value="1"/>
</dbReference>
<reference evidence="2 3" key="1">
    <citation type="submission" date="2023-04" db="EMBL/GenBank/DDBJ databases">
        <title>Marinoamorphus aggregata gen. nov., sp. Nov., isolate from tissue of brittle star Ophioplocus japonicus.</title>
        <authorList>
            <person name="Kawano K."/>
            <person name="Sawayama S."/>
            <person name="Nakagawa S."/>
        </authorList>
    </citation>
    <scope>NUCLEOTIDE SEQUENCE [LARGE SCALE GENOMIC DNA]</scope>
    <source>
        <strain evidence="2 3">NKW23</strain>
    </source>
</reference>
<proteinExistence type="predicted"/>
<dbReference type="InterPro" id="IPR053144">
    <property type="entry name" value="Acetyltransferase_Butenolide"/>
</dbReference>
<name>A0ABQ6LQC2_9RHOB</name>
<dbReference type="PANTHER" id="PTHR43233:SF1">
    <property type="entry name" value="FAMILY N-ACETYLTRANSFERASE, PUTATIVE (AFU_ORTHOLOGUE AFUA_6G03350)-RELATED"/>
    <property type="match status" value="1"/>
</dbReference>
<gene>
    <name evidence="2" type="ORF">LNKW23_22670</name>
</gene>
<dbReference type="RefSeq" id="WP_285671848.1">
    <property type="nucleotide sequence ID" value="NZ_BSYI01000015.1"/>
</dbReference>
<comment type="caution">
    <text evidence="2">The sequence shown here is derived from an EMBL/GenBank/DDBJ whole genome shotgun (WGS) entry which is preliminary data.</text>
</comment>
<accession>A0ABQ6LQC2</accession>
<dbReference type="Gene3D" id="3.40.630.30">
    <property type="match status" value="1"/>
</dbReference>
<dbReference type="EMBL" id="BSYI01000015">
    <property type="protein sequence ID" value="GMG83054.1"/>
    <property type="molecule type" value="Genomic_DNA"/>
</dbReference>
<feature type="domain" description="N-acetyltransferase" evidence="1">
    <location>
        <begin position="23"/>
        <end position="154"/>
    </location>
</feature>
<organism evidence="2 3">
    <name type="scientific">Paralimibaculum aggregatum</name>
    <dbReference type="NCBI Taxonomy" id="3036245"/>
    <lineage>
        <taxon>Bacteria</taxon>
        <taxon>Pseudomonadati</taxon>
        <taxon>Pseudomonadota</taxon>
        <taxon>Alphaproteobacteria</taxon>
        <taxon>Rhodobacterales</taxon>
        <taxon>Paracoccaceae</taxon>
        <taxon>Paralimibaculum</taxon>
    </lineage>
</organism>
<dbReference type="InterPro" id="IPR016181">
    <property type="entry name" value="Acyl_CoA_acyltransferase"/>
</dbReference>
<protein>
    <submittedName>
        <fullName evidence="2">GNAT family N-acetyltransferase</fullName>
    </submittedName>
</protein>
<evidence type="ECO:0000259" key="1">
    <source>
        <dbReference type="PROSITE" id="PS51186"/>
    </source>
</evidence>
<dbReference type="CDD" id="cd04301">
    <property type="entry name" value="NAT_SF"/>
    <property type="match status" value="1"/>
</dbReference>
<sequence length="160" mass="17535">MHEAMGQAGFPAEEWRRDDGYAISTDPARIDRSEVARFLAGEAYWTPGLPPELLERALAHSLPAGIHAPADGMVGFGRVVTDYTAFAYLRDVFVLPAHRGRGLATWLATVIRSHPALATVGTWMLATRDAHGVYARAGFRPVPNPEFYMSLRRGEGGDRS</sequence>
<dbReference type="PANTHER" id="PTHR43233">
    <property type="entry name" value="FAMILY N-ACETYLTRANSFERASE, PUTATIVE (AFU_ORTHOLOGUE AFUA_6G03350)-RELATED"/>
    <property type="match status" value="1"/>
</dbReference>
<dbReference type="SUPFAM" id="SSF55729">
    <property type="entry name" value="Acyl-CoA N-acyltransferases (Nat)"/>
    <property type="match status" value="1"/>
</dbReference>
<dbReference type="Proteomes" id="UP001239909">
    <property type="component" value="Unassembled WGS sequence"/>
</dbReference>
<dbReference type="InterPro" id="IPR000182">
    <property type="entry name" value="GNAT_dom"/>
</dbReference>